<organism evidence="1 2">
    <name type="scientific">Herminiimonas contaminans</name>
    <dbReference type="NCBI Taxonomy" id="1111140"/>
    <lineage>
        <taxon>Bacteria</taxon>
        <taxon>Pseudomonadati</taxon>
        <taxon>Pseudomonadota</taxon>
        <taxon>Betaproteobacteria</taxon>
        <taxon>Burkholderiales</taxon>
        <taxon>Oxalobacteraceae</taxon>
        <taxon>Herminiimonas</taxon>
    </lineage>
</organism>
<evidence type="ECO:0000313" key="2">
    <source>
        <dbReference type="Proteomes" id="UP000657372"/>
    </source>
</evidence>
<name>A0ABS0EWG4_9BURK</name>
<sequence>MYALFAWENGQQKGGIGDLLTMGSVDECQKTFQTFVSALSNPATGEIIDMYTLKIVLRASLIASKDARLPDWIAPSGWLIEWVKPQAGNK</sequence>
<dbReference type="Proteomes" id="UP000657372">
    <property type="component" value="Unassembled WGS sequence"/>
</dbReference>
<proteinExistence type="predicted"/>
<reference evidence="1 2" key="1">
    <citation type="submission" date="2020-11" db="EMBL/GenBank/DDBJ databases">
        <title>WGS of Herminiimonas contaminans strain Marseille-Q4544 isolated from planarians Schmidtea mediterranea.</title>
        <authorList>
            <person name="Kangale L."/>
        </authorList>
    </citation>
    <scope>NUCLEOTIDE SEQUENCE [LARGE SCALE GENOMIC DNA]</scope>
    <source>
        <strain evidence="1 2">Marseille-Q4544</strain>
    </source>
</reference>
<dbReference type="RefSeq" id="WP_195876289.1">
    <property type="nucleotide sequence ID" value="NZ_JADOEL010000016.1"/>
</dbReference>
<evidence type="ECO:0000313" key="1">
    <source>
        <dbReference type="EMBL" id="MBF8179171.1"/>
    </source>
</evidence>
<dbReference type="EMBL" id="JADOEL010000016">
    <property type="protein sequence ID" value="MBF8179171.1"/>
    <property type="molecule type" value="Genomic_DNA"/>
</dbReference>
<comment type="caution">
    <text evidence="1">The sequence shown here is derived from an EMBL/GenBank/DDBJ whole genome shotgun (WGS) entry which is preliminary data.</text>
</comment>
<gene>
    <name evidence="1" type="ORF">IXC47_15920</name>
</gene>
<accession>A0ABS0EWG4</accession>
<keyword evidence="2" id="KW-1185">Reference proteome</keyword>
<protein>
    <submittedName>
        <fullName evidence="1">Uncharacterized protein</fullName>
    </submittedName>
</protein>